<dbReference type="AlphaFoldDB" id="C1MM42"/>
<dbReference type="Proteomes" id="UP000001876">
    <property type="component" value="Unassembled WGS sequence"/>
</dbReference>
<dbReference type="PANTHER" id="PTHR34094:SF1">
    <property type="entry name" value="PROTEIN FAM185A"/>
    <property type="match status" value="1"/>
</dbReference>
<dbReference type="InterPro" id="IPR025164">
    <property type="entry name" value="Toastrack_DUF4097"/>
</dbReference>
<dbReference type="OrthoDB" id="1897019at2759"/>
<dbReference type="KEGG" id="mpp:MICPUCDRAFT_56392"/>
<feature type="compositionally biased region" description="Basic and acidic residues" evidence="1">
    <location>
        <begin position="50"/>
        <end position="82"/>
    </location>
</feature>
<reference evidence="3 4" key="1">
    <citation type="journal article" date="2009" name="Science">
        <title>Green evolution and dynamic adaptations revealed by genomes of the marine picoeukaryotes Micromonas.</title>
        <authorList>
            <person name="Worden A.Z."/>
            <person name="Lee J.H."/>
            <person name="Mock T."/>
            <person name="Rouze P."/>
            <person name="Simmons M.P."/>
            <person name="Aerts A.L."/>
            <person name="Allen A.E."/>
            <person name="Cuvelier M.L."/>
            <person name="Derelle E."/>
            <person name="Everett M.V."/>
            <person name="Foulon E."/>
            <person name="Grimwood J."/>
            <person name="Gundlach H."/>
            <person name="Henrissat B."/>
            <person name="Napoli C."/>
            <person name="McDonald S.M."/>
            <person name="Parker M.S."/>
            <person name="Rombauts S."/>
            <person name="Salamov A."/>
            <person name="Von Dassow P."/>
            <person name="Badger J.H."/>
            <person name="Coutinho P.M."/>
            <person name="Demir E."/>
            <person name="Dubchak I."/>
            <person name="Gentemann C."/>
            <person name="Eikrem W."/>
            <person name="Gready J.E."/>
            <person name="John U."/>
            <person name="Lanier W."/>
            <person name="Lindquist E.A."/>
            <person name="Lucas S."/>
            <person name="Mayer K.F."/>
            <person name="Moreau H."/>
            <person name="Not F."/>
            <person name="Otillar R."/>
            <person name="Panaud O."/>
            <person name="Pangilinan J."/>
            <person name="Paulsen I."/>
            <person name="Piegu B."/>
            <person name="Poliakov A."/>
            <person name="Robbens S."/>
            <person name="Schmutz J."/>
            <person name="Toulza E."/>
            <person name="Wyss T."/>
            <person name="Zelensky A."/>
            <person name="Zhou K."/>
            <person name="Armbrust E.V."/>
            <person name="Bhattacharya D."/>
            <person name="Goodenough U.W."/>
            <person name="Van de Peer Y."/>
            <person name="Grigoriev I.V."/>
        </authorList>
    </citation>
    <scope>NUCLEOTIDE SEQUENCE [LARGE SCALE GENOMIC DNA]</scope>
    <source>
        <strain evidence="3 4">CCMP1545</strain>
    </source>
</reference>
<dbReference type="RefSeq" id="XP_003056871.1">
    <property type="nucleotide sequence ID" value="XM_003056825.1"/>
</dbReference>
<dbReference type="STRING" id="564608.C1MM42"/>
<dbReference type="PANTHER" id="PTHR34094">
    <property type="match status" value="1"/>
</dbReference>
<feature type="domain" description="DUF4097" evidence="2">
    <location>
        <begin position="185"/>
        <end position="320"/>
    </location>
</feature>
<evidence type="ECO:0000256" key="1">
    <source>
        <dbReference type="SAM" id="MobiDB-lite"/>
    </source>
</evidence>
<dbReference type="GeneID" id="9682771"/>
<feature type="region of interest" description="Disordered" evidence="1">
    <location>
        <begin position="48"/>
        <end position="82"/>
    </location>
</feature>
<evidence type="ECO:0000313" key="4">
    <source>
        <dbReference type="Proteomes" id="UP000001876"/>
    </source>
</evidence>
<sequence length="418" mass="43898">MRGALARLARRTAAATLAPRIPPPPGCDALTAPLPSVAPSLLNRFASSKKRFESTPARDDRDPSTAREKKNEAPLAKGERAEYDGAITRTHAFADVQSGATVSVRAPTTRAKTYPCRVAVDPWGQDDDWTRVEITTSWLGPEGSTAPSIEVSRPDEKAIEVVVRAKEKDGETIRGEGHVTVVHAKIPPRYCGVSVASGGGEVFVRSVVEPAEPVDIDSGGGHVRLGEIRGAKLNVDTGGGELRAQKLTCEGRVATDGGDVVVGKFVGSLKARTTGGRVNLETLFAQDVDVETSGGDFIVGNASQWHARGSVRTEGGDVKLGGVGGNGEETLTLDTGGGKCELELHERLHRVHARTDGGDVALTVPEGFAPRVVVFGTYDGNEEHAGEVDLSAATNAGGEARSIHWSPYDPVGVVNADP</sequence>
<evidence type="ECO:0000259" key="2">
    <source>
        <dbReference type="Pfam" id="PF13349"/>
    </source>
</evidence>
<accession>C1MM42</accession>
<dbReference type="Pfam" id="PF13349">
    <property type="entry name" value="DUF4097"/>
    <property type="match status" value="1"/>
</dbReference>
<gene>
    <name evidence="3" type="ORF">MICPUCDRAFT_56392</name>
</gene>
<dbReference type="EMBL" id="GG663737">
    <property type="protein sequence ID" value="EEH58516.1"/>
    <property type="molecule type" value="Genomic_DNA"/>
</dbReference>
<dbReference type="Gene3D" id="2.160.20.120">
    <property type="match status" value="1"/>
</dbReference>
<evidence type="ECO:0000313" key="3">
    <source>
        <dbReference type="EMBL" id="EEH58516.1"/>
    </source>
</evidence>
<keyword evidence="4" id="KW-1185">Reference proteome</keyword>
<name>C1MM42_MICPC</name>
<proteinExistence type="predicted"/>
<protein>
    <submittedName>
        <fullName evidence="3">Predicted protein</fullName>
    </submittedName>
</protein>
<organism evidence="4">
    <name type="scientific">Micromonas pusilla (strain CCMP1545)</name>
    <name type="common">Picoplanktonic green alga</name>
    <dbReference type="NCBI Taxonomy" id="564608"/>
    <lineage>
        <taxon>Eukaryota</taxon>
        <taxon>Viridiplantae</taxon>
        <taxon>Chlorophyta</taxon>
        <taxon>Mamiellophyceae</taxon>
        <taxon>Mamiellales</taxon>
        <taxon>Mamiellaceae</taxon>
        <taxon>Micromonas</taxon>
    </lineage>
</organism>